<dbReference type="Gene3D" id="3.10.290.10">
    <property type="entry name" value="RNA-binding S4 domain"/>
    <property type="match status" value="1"/>
</dbReference>
<evidence type="ECO:0000313" key="8">
    <source>
        <dbReference type="Proteomes" id="UP000388235"/>
    </source>
</evidence>
<feature type="compositionally biased region" description="Basic and acidic residues" evidence="5">
    <location>
        <begin position="87"/>
        <end position="96"/>
    </location>
</feature>
<dbReference type="AlphaFoldDB" id="A0A5Q2Q550"/>
<dbReference type="InterPro" id="IPR025708">
    <property type="entry name" value="HSP15"/>
</dbReference>
<evidence type="ECO:0000256" key="1">
    <source>
        <dbReference type="ARBA" id="ARBA00008396"/>
    </source>
</evidence>
<feature type="region of interest" description="Disordered" evidence="5">
    <location>
        <begin position="78"/>
        <end position="129"/>
    </location>
</feature>
<evidence type="ECO:0000256" key="5">
    <source>
        <dbReference type="SAM" id="MobiDB-lite"/>
    </source>
</evidence>
<comment type="similarity">
    <text evidence="1 4">Belongs to the HSP15 family.</text>
</comment>
<dbReference type="Pfam" id="PF01479">
    <property type="entry name" value="S4"/>
    <property type="match status" value="1"/>
</dbReference>
<protein>
    <recommendedName>
        <fullName evidence="4">Heat shock protein 15</fullName>
    </recommendedName>
</protein>
<dbReference type="OrthoDB" id="9797176at2"/>
<proteinExistence type="inferred from homology"/>
<evidence type="ECO:0000313" key="7">
    <source>
        <dbReference type="EMBL" id="QGG79039.1"/>
    </source>
</evidence>
<keyword evidence="3 4" id="KW-0238">DNA-binding</keyword>
<dbReference type="GO" id="GO:0003727">
    <property type="term" value="F:single-stranded RNA binding"/>
    <property type="evidence" value="ECO:0007669"/>
    <property type="project" value="InterPro"/>
</dbReference>
<evidence type="ECO:0000256" key="4">
    <source>
        <dbReference type="PIRNR" id="PIRNR016821"/>
    </source>
</evidence>
<dbReference type="KEGG" id="llp:GH975_00095"/>
<keyword evidence="8" id="KW-1185">Reference proteome</keyword>
<organism evidence="7 8">
    <name type="scientific">Litorivicinus lipolyticus</name>
    <dbReference type="NCBI Taxonomy" id="418701"/>
    <lineage>
        <taxon>Bacteria</taxon>
        <taxon>Pseudomonadati</taxon>
        <taxon>Pseudomonadota</taxon>
        <taxon>Gammaproteobacteria</taxon>
        <taxon>Oceanospirillales</taxon>
        <taxon>Litorivicinaceae</taxon>
        <taxon>Litorivicinus</taxon>
    </lineage>
</organism>
<evidence type="ECO:0000259" key="6">
    <source>
        <dbReference type="SMART" id="SM00363"/>
    </source>
</evidence>
<accession>A0A5Q2Q550</accession>
<gene>
    <name evidence="7" type="ORF">GH975_00095</name>
</gene>
<evidence type="ECO:0000256" key="2">
    <source>
        <dbReference type="ARBA" id="ARBA00022884"/>
    </source>
</evidence>
<keyword evidence="2 4" id="KW-0694">RNA-binding</keyword>
<dbReference type="SMART" id="SM00363">
    <property type="entry name" value="S4"/>
    <property type="match status" value="1"/>
</dbReference>
<dbReference type="InterPro" id="IPR036986">
    <property type="entry name" value="S4_RNA-bd_sf"/>
</dbReference>
<dbReference type="EMBL" id="CP045871">
    <property type="protein sequence ID" value="QGG79039.1"/>
    <property type="molecule type" value="Genomic_DNA"/>
</dbReference>
<dbReference type="PIRSF" id="PIRSF016821">
    <property type="entry name" value="HSP15"/>
    <property type="match status" value="1"/>
</dbReference>
<dbReference type="RefSeq" id="WP_153712543.1">
    <property type="nucleotide sequence ID" value="NZ_CP045871.1"/>
</dbReference>
<dbReference type="PROSITE" id="PS50889">
    <property type="entry name" value="S4"/>
    <property type="match status" value="1"/>
</dbReference>
<dbReference type="GO" id="GO:0034605">
    <property type="term" value="P:cellular response to heat"/>
    <property type="evidence" value="ECO:0007669"/>
    <property type="project" value="InterPro"/>
</dbReference>
<feature type="domain" description="RNA-binding S4" evidence="6">
    <location>
        <begin position="5"/>
        <end position="72"/>
    </location>
</feature>
<dbReference type="CDD" id="cd00165">
    <property type="entry name" value="S4"/>
    <property type="match status" value="1"/>
</dbReference>
<dbReference type="GO" id="GO:0043023">
    <property type="term" value="F:ribosomal large subunit binding"/>
    <property type="evidence" value="ECO:0007669"/>
    <property type="project" value="InterPro"/>
</dbReference>
<dbReference type="Proteomes" id="UP000388235">
    <property type="component" value="Chromosome"/>
</dbReference>
<dbReference type="InterPro" id="IPR002942">
    <property type="entry name" value="S4_RNA-bd"/>
</dbReference>
<feature type="compositionally biased region" description="Basic and acidic residues" evidence="5">
    <location>
        <begin position="116"/>
        <end position="129"/>
    </location>
</feature>
<name>A0A5Q2Q550_9GAMM</name>
<evidence type="ECO:0000256" key="3">
    <source>
        <dbReference type="ARBA" id="ARBA00023125"/>
    </source>
</evidence>
<reference evidence="7 8" key="1">
    <citation type="submission" date="2019-11" db="EMBL/GenBank/DDBJ databases">
        <authorList>
            <person name="Khan S.A."/>
            <person name="Jeon C.O."/>
            <person name="Chun B.H."/>
        </authorList>
    </citation>
    <scope>NUCLEOTIDE SEQUENCE [LARGE SCALE GENOMIC DNA]</scope>
    <source>
        <strain evidence="7 8">IMCC 1097</strain>
    </source>
</reference>
<dbReference type="GO" id="GO:0003677">
    <property type="term" value="F:DNA binding"/>
    <property type="evidence" value="ECO:0007669"/>
    <property type="project" value="UniProtKB-KW"/>
</dbReference>
<dbReference type="SUPFAM" id="SSF55174">
    <property type="entry name" value="Alpha-L RNA-binding motif"/>
    <property type="match status" value="1"/>
</dbReference>
<sequence>MADSVRLDKWLWAARFFKTRGLARAAIDGGHVHINGHRAKPSKAVEAGMTLSVSKGQSVFDLVVNAVSAQRRGAPEAQLLYTETEDSQAKRKEQALRRAAQSAGIMAPSSRPSKKDRREIHRFQRQEEP</sequence>